<evidence type="ECO:0000256" key="1">
    <source>
        <dbReference type="ARBA" id="ARBA00009006"/>
    </source>
</evidence>
<dbReference type="CDD" id="cd00606">
    <property type="entry name" value="fungal_RNase"/>
    <property type="match status" value="1"/>
</dbReference>
<dbReference type="InterPro" id="IPR016191">
    <property type="entry name" value="Ribonuclease/ribotoxin"/>
</dbReference>
<organism evidence="10 11">
    <name type="scientific">Sarocladium strictum</name>
    <name type="common">Black bundle disease fungus</name>
    <name type="synonym">Acremonium strictum</name>
    <dbReference type="NCBI Taxonomy" id="5046"/>
    <lineage>
        <taxon>Eukaryota</taxon>
        <taxon>Fungi</taxon>
        <taxon>Dikarya</taxon>
        <taxon>Ascomycota</taxon>
        <taxon>Pezizomycotina</taxon>
        <taxon>Sordariomycetes</taxon>
        <taxon>Hypocreomycetidae</taxon>
        <taxon>Hypocreales</taxon>
        <taxon>Sarocladiaceae</taxon>
        <taxon>Sarocladium</taxon>
    </lineage>
</organism>
<dbReference type="InterPro" id="IPR000026">
    <property type="entry name" value="N1-like"/>
</dbReference>
<feature type="signal peptide" evidence="9">
    <location>
        <begin position="1"/>
        <end position="17"/>
    </location>
</feature>
<proteinExistence type="inferred from homology"/>
<reference evidence="10" key="1">
    <citation type="submission" date="2022-10" db="EMBL/GenBank/DDBJ databases">
        <title>Determination and structural analysis of whole genome sequence of Sarocladium strictum F4-1.</title>
        <authorList>
            <person name="Hu L."/>
            <person name="Jiang Y."/>
        </authorList>
    </citation>
    <scope>NUCLEOTIDE SEQUENCE</scope>
    <source>
        <strain evidence="10">F4-1</strain>
    </source>
</reference>
<dbReference type="Proteomes" id="UP001175261">
    <property type="component" value="Unassembled WGS sequence"/>
</dbReference>
<evidence type="ECO:0000256" key="9">
    <source>
        <dbReference type="SAM" id="SignalP"/>
    </source>
</evidence>
<keyword evidence="4" id="KW-0255">Endonuclease</keyword>
<evidence type="ECO:0000256" key="2">
    <source>
        <dbReference type="ARBA" id="ARBA00012549"/>
    </source>
</evidence>
<dbReference type="AlphaFoldDB" id="A0AA39LCE6"/>
<dbReference type="EC" id="4.6.1.24" evidence="2"/>
<dbReference type="Gene3D" id="3.10.450.30">
    <property type="entry name" value="Microbial ribonucleases"/>
    <property type="match status" value="1"/>
</dbReference>
<keyword evidence="9" id="KW-0732">Signal</keyword>
<keyword evidence="3" id="KW-0540">Nuclease</keyword>
<evidence type="ECO:0000256" key="3">
    <source>
        <dbReference type="ARBA" id="ARBA00022722"/>
    </source>
</evidence>
<evidence type="ECO:0000256" key="7">
    <source>
        <dbReference type="ARBA" id="ARBA00023239"/>
    </source>
</evidence>
<dbReference type="GO" id="GO:0046589">
    <property type="term" value="F:ribonuclease T1 activity"/>
    <property type="evidence" value="ECO:0007669"/>
    <property type="project" value="UniProtKB-EC"/>
</dbReference>
<comment type="caution">
    <text evidence="10">The sequence shown here is derived from an EMBL/GenBank/DDBJ whole genome shotgun (WGS) entry which is preliminary data.</text>
</comment>
<keyword evidence="7" id="KW-0456">Lyase</keyword>
<gene>
    <name evidence="10" type="ORF">NLU13_2136</name>
</gene>
<sequence>MKLILTLLPLLAAVVGAAPTAEALFRRQDGTTCGDNYYSADAVADASNAACNYYQQGETAGSSSYPHQYNDYEGFSFNGVSGPYQEFPILASGRIYSGGSPGPDRVIITEDCQQAGVITHTGASGNDFVACSGTD</sequence>
<keyword evidence="6" id="KW-1015">Disulfide bond</keyword>
<keyword evidence="5" id="KW-0378">Hydrolase</keyword>
<protein>
    <recommendedName>
        <fullName evidence="2">ribonuclease T1</fullName>
        <ecNumber evidence="2">4.6.1.24</ecNumber>
    </recommendedName>
</protein>
<keyword evidence="11" id="KW-1185">Reference proteome</keyword>
<evidence type="ECO:0000313" key="11">
    <source>
        <dbReference type="Proteomes" id="UP001175261"/>
    </source>
</evidence>
<comment type="similarity">
    <text evidence="1">Belongs to the ribonuclease N1/T1 family.</text>
</comment>
<evidence type="ECO:0000256" key="4">
    <source>
        <dbReference type="ARBA" id="ARBA00022759"/>
    </source>
</evidence>
<evidence type="ECO:0000313" key="10">
    <source>
        <dbReference type="EMBL" id="KAK0392641.1"/>
    </source>
</evidence>
<evidence type="ECO:0000256" key="6">
    <source>
        <dbReference type="ARBA" id="ARBA00023157"/>
    </source>
</evidence>
<dbReference type="EMBL" id="JAPDFR010000001">
    <property type="protein sequence ID" value="KAK0392641.1"/>
    <property type="molecule type" value="Genomic_DNA"/>
</dbReference>
<dbReference type="GO" id="GO:0016787">
    <property type="term" value="F:hydrolase activity"/>
    <property type="evidence" value="ECO:0007669"/>
    <property type="project" value="UniProtKB-KW"/>
</dbReference>
<evidence type="ECO:0000256" key="5">
    <source>
        <dbReference type="ARBA" id="ARBA00022801"/>
    </source>
</evidence>
<dbReference type="PANTHER" id="PTHR42104">
    <property type="entry name" value="EXTRACELLULAR GUANYL-SPECIFIC RIBONUCLEASE RNTA (AFU_ORTHOLOGUE AFUA_4G03230)"/>
    <property type="match status" value="1"/>
</dbReference>
<feature type="chain" id="PRO_5041284312" description="ribonuclease T1" evidence="9">
    <location>
        <begin position="18"/>
        <end position="135"/>
    </location>
</feature>
<evidence type="ECO:0000256" key="8">
    <source>
        <dbReference type="ARBA" id="ARBA00034015"/>
    </source>
</evidence>
<dbReference type="Pfam" id="PF00545">
    <property type="entry name" value="Ribonuclease"/>
    <property type="match status" value="1"/>
</dbReference>
<dbReference type="GO" id="GO:0003723">
    <property type="term" value="F:RNA binding"/>
    <property type="evidence" value="ECO:0007669"/>
    <property type="project" value="InterPro"/>
</dbReference>
<comment type="catalytic activity">
    <reaction evidence="8">
        <text>[RNA] containing guanosine + H2O = an [RNA fragment]-3'-guanosine-3'-phosphate + a 5'-hydroxy-ribonucleotide-3'-[RNA fragment].</text>
        <dbReference type="EC" id="4.6.1.24"/>
    </reaction>
</comment>
<name>A0AA39LCE6_SARSR</name>
<dbReference type="SUPFAM" id="SSF53933">
    <property type="entry name" value="Microbial ribonucleases"/>
    <property type="match status" value="1"/>
</dbReference>
<accession>A0AA39LCE6</accession>
<dbReference type="PANTHER" id="PTHR42104:SF1">
    <property type="entry name" value="EXTRACELLULAR GUANYL-SPECIFIC RIBONUCLEASE RNTA (AFU_ORTHOLOGUE AFUA_4G03230)"/>
    <property type="match status" value="1"/>
</dbReference>